<evidence type="ECO:0000313" key="1">
    <source>
        <dbReference type="EMBL" id="JAH26528.1"/>
    </source>
</evidence>
<dbReference type="EMBL" id="GBXM01082049">
    <property type="protein sequence ID" value="JAH26528.1"/>
    <property type="molecule type" value="Transcribed_RNA"/>
</dbReference>
<organism evidence="1">
    <name type="scientific">Anguilla anguilla</name>
    <name type="common">European freshwater eel</name>
    <name type="synonym">Muraena anguilla</name>
    <dbReference type="NCBI Taxonomy" id="7936"/>
    <lineage>
        <taxon>Eukaryota</taxon>
        <taxon>Metazoa</taxon>
        <taxon>Chordata</taxon>
        <taxon>Craniata</taxon>
        <taxon>Vertebrata</taxon>
        <taxon>Euteleostomi</taxon>
        <taxon>Actinopterygii</taxon>
        <taxon>Neopterygii</taxon>
        <taxon>Teleostei</taxon>
        <taxon>Anguilliformes</taxon>
        <taxon>Anguillidae</taxon>
        <taxon>Anguilla</taxon>
    </lineage>
</organism>
<reference evidence="1" key="1">
    <citation type="submission" date="2014-11" db="EMBL/GenBank/DDBJ databases">
        <authorList>
            <person name="Amaro Gonzalez C."/>
        </authorList>
    </citation>
    <scope>NUCLEOTIDE SEQUENCE</scope>
</reference>
<protein>
    <submittedName>
        <fullName evidence="1">Uncharacterized protein</fullName>
    </submittedName>
</protein>
<sequence length="14" mass="1464">MNPELSLATASNCL</sequence>
<proteinExistence type="predicted"/>
<name>A0A0E9RDW0_ANGAN</name>
<reference evidence="1" key="2">
    <citation type="journal article" date="2015" name="Fish Shellfish Immunol.">
        <title>Early steps in the European eel (Anguilla anguilla)-Vibrio vulnificus interaction in the gills: Role of the RtxA13 toxin.</title>
        <authorList>
            <person name="Callol A."/>
            <person name="Pajuelo D."/>
            <person name="Ebbesson L."/>
            <person name="Teles M."/>
            <person name="MacKenzie S."/>
            <person name="Amaro C."/>
        </authorList>
    </citation>
    <scope>NUCLEOTIDE SEQUENCE</scope>
</reference>
<accession>A0A0E9RDW0</accession>